<gene>
    <name evidence="13" type="ORF">UV20_C0006G0007</name>
</gene>
<evidence type="ECO:0000256" key="1">
    <source>
        <dbReference type="ARBA" id="ARBA00001947"/>
    </source>
</evidence>
<comment type="caution">
    <text evidence="13">The sequence shown here is derived from an EMBL/GenBank/DDBJ whole genome shotgun (WGS) entry which is preliminary data.</text>
</comment>
<dbReference type="InterPro" id="IPR036034">
    <property type="entry name" value="PDZ_sf"/>
</dbReference>
<keyword evidence="5 11" id="KW-0812">Transmembrane</keyword>
<sequence length="428" mass="47079">MPLKAKKDTLAIMLLTLLAFVFVLAILVLAHEFGHFVVARKNGIKVDEFGFGFPPRFIGIQRVVVGVEEDIREKIVIEAEKEVDNISLTIKPKTKWKIVWGNKEGLPGNSSTIYSLNWIPLGGFVKIKGEDGEESTDPDSFINKKIWQRTFVLCAGVLMNIVLAAVLLGVGYMIGLPQSVDNLGYGAKVSDAKIEIMSVLSGFPAKDAGLQAGDEIAGLDSLSNLKVADLQNYLSQKEGQKVFFTIKRNNEMFQKEIIPAKLKETSRGGIGVVLLETAVVSYPWYLAIWHGFIDSVFFAWEVVKAFALLIANIFRGAAGVTENLAGPVGIAVLTGKAAKLGLGYLLQFMALLSINLAVLNILPFPALDGGRVLFLLIEKVRGRPVARKMENAFHTLGFAVLMLLVLFVTIKDVGNFKWIFVNLWHKIF</sequence>
<dbReference type="EMBL" id="LCDO01000006">
    <property type="protein sequence ID" value="KKS56724.1"/>
    <property type="molecule type" value="Genomic_DNA"/>
</dbReference>
<evidence type="ECO:0000313" key="14">
    <source>
        <dbReference type="Proteomes" id="UP000034837"/>
    </source>
</evidence>
<evidence type="ECO:0000256" key="8">
    <source>
        <dbReference type="ARBA" id="ARBA00022989"/>
    </source>
</evidence>
<reference evidence="13 14" key="1">
    <citation type="journal article" date="2015" name="Nature">
        <title>rRNA introns, odd ribosomes, and small enigmatic genomes across a large radiation of phyla.</title>
        <authorList>
            <person name="Brown C.T."/>
            <person name="Hug L.A."/>
            <person name="Thomas B.C."/>
            <person name="Sharon I."/>
            <person name="Castelle C.J."/>
            <person name="Singh A."/>
            <person name="Wilkins M.J."/>
            <person name="Williams K.H."/>
            <person name="Banfield J.F."/>
        </authorList>
    </citation>
    <scope>NUCLEOTIDE SEQUENCE [LARGE SCALE GENOMIC DNA]</scope>
</reference>
<evidence type="ECO:0000256" key="11">
    <source>
        <dbReference type="RuleBase" id="RU362031"/>
    </source>
</evidence>
<evidence type="ECO:0000256" key="7">
    <source>
        <dbReference type="ARBA" id="ARBA00022833"/>
    </source>
</evidence>
<dbReference type="PANTHER" id="PTHR42837">
    <property type="entry name" value="REGULATOR OF SIGMA-E PROTEASE RSEP"/>
    <property type="match status" value="1"/>
</dbReference>
<dbReference type="NCBIfam" id="TIGR00054">
    <property type="entry name" value="RIP metalloprotease RseP"/>
    <property type="match status" value="1"/>
</dbReference>
<evidence type="ECO:0000256" key="10">
    <source>
        <dbReference type="ARBA" id="ARBA00023136"/>
    </source>
</evidence>
<keyword evidence="7 11" id="KW-0862">Zinc</keyword>
<dbReference type="InterPro" id="IPR001478">
    <property type="entry name" value="PDZ"/>
</dbReference>
<dbReference type="Gene3D" id="2.30.42.10">
    <property type="match status" value="1"/>
</dbReference>
<dbReference type="PROSITE" id="PS50106">
    <property type="entry name" value="PDZ"/>
    <property type="match status" value="1"/>
</dbReference>
<dbReference type="GO" id="GO:0046872">
    <property type="term" value="F:metal ion binding"/>
    <property type="evidence" value="ECO:0007669"/>
    <property type="project" value="UniProtKB-KW"/>
</dbReference>
<evidence type="ECO:0000313" key="13">
    <source>
        <dbReference type="EMBL" id="KKS56724.1"/>
    </source>
</evidence>
<proteinExistence type="inferred from homology"/>
<keyword evidence="10 11" id="KW-0472">Membrane</keyword>
<evidence type="ECO:0000256" key="3">
    <source>
        <dbReference type="ARBA" id="ARBA00007931"/>
    </source>
</evidence>
<evidence type="ECO:0000256" key="2">
    <source>
        <dbReference type="ARBA" id="ARBA00004141"/>
    </source>
</evidence>
<dbReference type="PANTHER" id="PTHR42837:SF2">
    <property type="entry name" value="MEMBRANE METALLOPROTEASE ARASP2, CHLOROPLASTIC-RELATED"/>
    <property type="match status" value="1"/>
</dbReference>
<evidence type="ECO:0000256" key="5">
    <source>
        <dbReference type="ARBA" id="ARBA00022692"/>
    </source>
</evidence>
<feature type="domain" description="PDZ" evidence="12">
    <location>
        <begin position="173"/>
        <end position="249"/>
    </location>
</feature>
<feature type="transmembrane region" description="Helical" evidence="11">
    <location>
        <begin position="151"/>
        <end position="174"/>
    </location>
</feature>
<evidence type="ECO:0000256" key="9">
    <source>
        <dbReference type="ARBA" id="ARBA00023049"/>
    </source>
</evidence>
<dbReference type="SUPFAM" id="SSF50156">
    <property type="entry name" value="PDZ domain-like"/>
    <property type="match status" value="1"/>
</dbReference>
<accession>A0A0G1A6Z7</accession>
<evidence type="ECO:0000256" key="6">
    <source>
        <dbReference type="ARBA" id="ARBA00022801"/>
    </source>
</evidence>
<dbReference type="Proteomes" id="UP000034837">
    <property type="component" value="Unassembled WGS sequence"/>
</dbReference>
<dbReference type="GO" id="GO:0006508">
    <property type="term" value="P:proteolysis"/>
    <property type="evidence" value="ECO:0007669"/>
    <property type="project" value="UniProtKB-KW"/>
</dbReference>
<comment type="subcellular location">
    <subcellularLocation>
        <location evidence="2">Membrane</location>
        <topology evidence="2">Multi-pass membrane protein</topology>
    </subcellularLocation>
</comment>
<feature type="transmembrane region" description="Helical" evidence="11">
    <location>
        <begin position="12"/>
        <end position="30"/>
    </location>
</feature>
<comment type="similarity">
    <text evidence="3 11">Belongs to the peptidase M50B family.</text>
</comment>
<dbReference type="AlphaFoldDB" id="A0A0G1A6Z7"/>
<keyword evidence="6 11" id="KW-0378">Hydrolase</keyword>
<dbReference type="EC" id="3.4.24.-" evidence="11"/>
<dbReference type="GO" id="GO:0016020">
    <property type="term" value="C:membrane"/>
    <property type="evidence" value="ECO:0007669"/>
    <property type="project" value="UniProtKB-SubCell"/>
</dbReference>
<feature type="transmembrane region" description="Helical" evidence="11">
    <location>
        <begin position="392"/>
        <end position="410"/>
    </location>
</feature>
<feature type="transmembrane region" description="Helical" evidence="11">
    <location>
        <begin position="344"/>
        <end position="366"/>
    </location>
</feature>
<evidence type="ECO:0000259" key="12">
    <source>
        <dbReference type="PROSITE" id="PS50106"/>
    </source>
</evidence>
<keyword evidence="11" id="KW-0479">Metal-binding</keyword>
<dbReference type="GO" id="GO:0004222">
    <property type="term" value="F:metalloendopeptidase activity"/>
    <property type="evidence" value="ECO:0007669"/>
    <property type="project" value="InterPro"/>
</dbReference>
<protein>
    <recommendedName>
        <fullName evidence="11">Zinc metalloprotease</fullName>
        <ecNumber evidence="11">3.4.24.-</ecNumber>
    </recommendedName>
</protein>
<dbReference type="InterPro" id="IPR004387">
    <property type="entry name" value="Pept_M50_Zn"/>
</dbReference>
<organism evidence="13 14">
    <name type="scientific">Candidatus Magasanikbacteria bacterium GW2011_GWA2_42_32</name>
    <dbReference type="NCBI Taxonomy" id="1619039"/>
    <lineage>
        <taxon>Bacteria</taxon>
        <taxon>Candidatus Magasanikiibacteriota</taxon>
    </lineage>
</organism>
<dbReference type="CDD" id="cd06163">
    <property type="entry name" value="S2P-M50_PDZ_RseP-like"/>
    <property type="match status" value="1"/>
</dbReference>
<keyword evidence="9 11" id="KW-0482">Metalloprotease</keyword>
<dbReference type="Pfam" id="PF02163">
    <property type="entry name" value="Peptidase_M50"/>
    <property type="match status" value="2"/>
</dbReference>
<name>A0A0G1A6Z7_9BACT</name>
<keyword evidence="4 13" id="KW-0645">Protease</keyword>
<keyword evidence="8 11" id="KW-1133">Transmembrane helix</keyword>
<dbReference type="SMART" id="SM00228">
    <property type="entry name" value="PDZ"/>
    <property type="match status" value="1"/>
</dbReference>
<comment type="cofactor">
    <cofactor evidence="1 11">
        <name>Zn(2+)</name>
        <dbReference type="ChEBI" id="CHEBI:29105"/>
    </cofactor>
</comment>
<evidence type="ECO:0000256" key="4">
    <source>
        <dbReference type="ARBA" id="ARBA00022670"/>
    </source>
</evidence>
<dbReference type="InterPro" id="IPR008915">
    <property type="entry name" value="Peptidase_M50"/>
</dbReference>